<gene>
    <name evidence="1" type="ORF">DI640_13180</name>
</gene>
<dbReference type="Proteomes" id="UP000249555">
    <property type="component" value="Unassembled WGS sequence"/>
</dbReference>
<protein>
    <submittedName>
        <fullName evidence="1">Uncharacterized protein</fullName>
    </submittedName>
</protein>
<accession>A0A2W5APB7</accession>
<comment type="caution">
    <text evidence="1">The sequence shown here is derived from an EMBL/GenBank/DDBJ whole genome shotgun (WGS) entry which is preliminary data.</text>
</comment>
<evidence type="ECO:0000313" key="1">
    <source>
        <dbReference type="EMBL" id="PZO72321.1"/>
    </source>
</evidence>
<proteinExistence type="predicted"/>
<evidence type="ECO:0000313" key="2">
    <source>
        <dbReference type="Proteomes" id="UP000249555"/>
    </source>
</evidence>
<reference evidence="1 2" key="1">
    <citation type="submission" date="2017-08" db="EMBL/GenBank/DDBJ databases">
        <title>Infants hospitalized years apart are colonized by the same room-sourced microbial strains.</title>
        <authorList>
            <person name="Brooks B."/>
            <person name="Olm M.R."/>
            <person name="Firek B.A."/>
            <person name="Baker R."/>
            <person name="Thomas B.C."/>
            <person name="Morowitz M.J."/>
            <person name="Banfield J.F."/>
        </authorList>
    </citation>
    <scope>NUCLEOTIDE SEQUENCE [LARGE SCALE GENOMIC DNA]</scope>
    <source>
        <strain evidence="1">S2_018_000_R3_119</strain>
    </source>
</reference>
<organism evidence="1 2">
    <name type="scientific">Sphingomonas taxi</name>
    <dbReference type="NCBI Taxonomy" id="1549858"/>
    <lineage>
        <taxon>Bacteria</taxon>
        <taxon>Pseudomonadati</taxon>
        <taxon>Pseudomonadota</taxon>
        <taxon>Alphaproteobacteria</taxon>
        <taxon>Sphingomonadales</taxon>
        <taxon>Sphingomonadaceae</taxon>
        <taxon>Sphingomonas</taxon>
    </lineage>
</organism>
<sequence length="234" mass="25613">MMTTPLSALPAIRDRLDALSSPGQHAVNLHLVPEDVMLRKLDTTGPHFILDLISAGYMAPEIAEMLTIRATVLDRWMRANLDPSDVVAVRRIAAARYRAQARQVLEQFNPRSEDRTMLNWRKAMRDEYASLAAVMDPGDWNPAPNQQGTTSIAAVTINMPDPYSFGGVSTQQVGAVRQPTTIEQTAPAATAPAIPTGPVDPGTEVNSILQLLHARRHTMIDDTDTDPHTGHAHE</sequence>
<dbReference type="EMBL" id="QFMX01000013">
    <property type="protein sequence ID" value="PZO72321.1"/>
    <property type="molecule type" value="Genomic_DNA"/>
</dbReference>
<dbReference type="AlphaFoldDB" id="A0A2W5APB7"/>
<name>A0A2W5APB7_9SPHN</name>